<keyword evidence="5 8" id="KW-1133">Transmembrane helix</keyword>
<evidence type="ECO:0000256" key="1">
    <source>
        <dbReference type="ARBA" id="ARBA00004651"/>
    </source>
</evidence>
<comment type="similarity">
    <text evidence="2">Belongs to the DedA family.</text>
</comment>
<dbReference type="InterPro" id="IPR051311">
    <property type="entry name" value="DedA_domain"/>
</dbReference>
<evidence type="ECO:0000313" key="10">
    <source>
        <dbReference type="EMBL" id="MEV0969562.1"/>
    </source>
</evidence>
<evidence type="ECO:0000259" key="9">
    <source>
        <dbReference type="Pfam" id="PF09335"/>
    </source>
</evidence>
<evidence type="ECO:0000256" key="4">
    <source>
        <dbReference type="ARBA" id="ARBA00022692"/>
    </source>
</evidence>
<comment type="caution">
    <text evidence="10">The sequence shown here is derived from an EMBL/GenBank/DDBJ whole genome shotgun (WGS) entry which is preliminary data.</text>
</comment>
<feature type="transmembrane region" description="Helical" evidence="8">
    <location>
        <begin position="171"/>
        <end position="191"/>
    </location>
</feature>
<feature type="transmembrane region" description="Helical" evidence="8">
    <location>
        <begin position="142"/>
        <end position="165"/>
    </location>
</feature>
<keyword evidence="4 8" id="KW-0812">Transmembrane</keyword>
<reference evidence="10 11" key="1">
    <citation type="submission" date="2024-06" db="EMBL/GenBank/DDBJ databases">
        <title>The Natural Products Discovery Center: Release of the First 8490 Sequenced Strains for Exploring Actinobacteria Biosynthetic Diversity.</title>
        <authorList>
            <person name="Kalkreuter E."/>
            <person name="Kautsar S.A."/>
            <person name="Yang D."/>
            <person name="Bader C.D."/>
            <person name="Teijaro C.N."/>
            <person name="Fluegel L."/>
            <person name="Davis C.M."/>
            <person name="Simpson J.R."/>
            <person name="Lauterbach L."/>
            <person name="Steele A.D."/>
            <person name="Gui C."/>
            <person name="Meng S."/>
            <person name="Li G."/>
            <person name="Viehrig K."/>
            <person name="Ye F."/>
            <person name="Su P."/>
            <person name="Kiefer A.F."/>
            <person name="Nichols A."/>
            <person name="Cepeda A.J."/>
            <person name="Yan W."/>
            <person name="Fan B."/>
            <person name="Jiang Y."/>
            <person name="Adhikari A."/>
            <person name="Zheng C.-J."/>
            <person name="Schuster L."/>
            <person name="Cowan T.M."/>
            <person name="Smanski M.J."/>
            <person name="Chevrette M.G."/>
            <person name="De Carvalho L.P.S."/>
            <person name="Shen B."/>
        </authorList>
    </citation>
    <scope>NUCLEOTIDE SEQUENCE [LARGE SCALE GENOMIC DNA]</scope>
    <source>
        <strain evidence="10 11">NPDC050100</strain>
    </source>
</reference>
<evidence type="ECO:0000313" key="11">
    <source>
        <dbReference type="Proteomes" id="UP001551675"/>
    </source>
</evidence>
<dbReference type="Pfam" id="PF09335">
    <property type="entry name" value="VTT_dom"/>
    <property type="match status" value="1"/>
</dbReference>
<feature type="transmembrane region" description="Helical" evidence="8">
    <location>
        <begin position="17"/>
        <end position="36"/>
    </location>
</feature>
<feature type="domain" description="VTT" evidence="9">
    <location>
        <begin position="35"/>
        <end position="159"/>
    </location>
</feature>
<feature type="transmembrane region" description="Helical" evidence="8">
    <location>
        <begin position="56"/>
        <end position="77"/>
    </location>
</feature>
<feature type="compositionally biased region" description="Basic and acidic residues" evidence="7">
    <location>
        <begin position="204"/>
        <end position="215"/>
    </location>
</feature>
<protein>
    <submittedName>
        <fullName evidence="10">DedA family protein</fullName>
    </submittedName>
</protein>
<evidence type="ECO:0000256" key="8">
    <source>
        <dbReference type="SAM" id="Phobius"/>
    </source>
</evidence>
<feature type="region of interest" description="Disordered" evidence="7">
    <location>
        <begin position="196"/>
        <end position="221"/>
    </location>
</feature>
<accession>A0ABV3GDA8</accession>
<evidence type="ECO:0000256" key="6">
    <source>
        <dbReference type="ARBA" id="ARBA00023136"/>
    </source>
</evidence>
<organism evidence="10 11">
    <name type="scientific">Microtetraspora glauca</name>
    <dbReference type="NCBI Taxonomy" id="1996"/>
    <lineage>
        <taxon>Bacteria</taxon>
        <taxon>Bacillati</taxon>
        <taxon>Actinomycetota</taxon>
        <taxon>Actinomycetes</taxon>
        <taxon>Streptosporangiales</taxon>
        <taxon>Streptosporangiaceae</taxon>
        <taxon>Microtetraspora</taxon>
    </lineage>
</organism>
<evidence type="ECO:0000256" key="5">
    <source>
        <dbReference type="ARBA" id="ARBA00022989"/>
    </source>
</evidence>
<keyword evidence="6 8" id="KW-0472">Membrane</keyword>
<evidence type="ECO:0000256" key="7">
    <source>
        <dbReference type="SAM" id="MobiDB-lite"/>
    </source>
</evidence>
<keyword evidence="3" id="KW-1003">Cell membrane</keyword>
<name>A0ABV3GDA8_MICGL</name>
<dbReference type="PANTHER" id="PTHR42709">
    <property type="entry name" value="ALKALINE PHOSPHATASE LIKE PROTEIN"/>
    <property type="match status" value="1"/>
</dbReference>
<evidence type="ECO:0000256" key="3">
    <source>
        <dbReference type="ARBA" id="ARBA00022475"/>
    </source>
</evidence>
<evidence type="ECO:0000256" key="2">
    <source>
        <dbReference type="ARBA" id="ARBA00010792"/>
    </source>
</evidence>
<proteinExistence type="inferred from homology"/>
<gene>
    <name evidence="10" type="ORF">AB0I59_13065</name>
</gene>
<dbReference type="InterPro" id="IPR032816">
    <property type="entry name" value="VTT_dom"/>
</dbReference>
<dbReference type="PANTHER" id="PTHR42709:SF6">
    <property type="entry name" value="UNDECAPRENYL PHOSPHATE TRANSPORTER A"/>
    <property type="match status" value="1"/>
</dbReference>
<sequence length="221" mass="23337">MTDAILDGLHQAMTSPWVYLAIFALAALDGFFPAVPSETAVITAGVYAASGAPDPIPVIVVAAAGAFAGDHVSYLIGRTAGTRLLRRLKPGGRKRAAFGWAERALAARGGLLLVVARYIPGGRTAATITMGAVRFPMRAFSLFDAVAAISWAVYSTMVGLVGGMAFERDPFRGLLLGLGIALTVTVMTEIVRHVRQRGNRRGNRRGDIPETDTRESTPISG</sequence>
<dbReference type="RefSeq" id="WP_358132540.1">
    <property type="nucleotide sequence ID" value="NZ_JBFALK010000006.1"/>
</dbReference>
<dbReference type="Proteomes" id="UP001551675">
    <property type="component" value="Unassembled WGS sequence"/>
</dbReference>
<comment type="subcellular location">
    <subcellularLocation>
        <location evidence="1">Cell membrane</location>
        <topology evidence="1">Multi-pass membrane protein</topology>
    </subcellularLocation>
</comment>
<keyword evidence="11" id="KW-1185">Reference proteome</keyword>
<dbReference type="EMBL" id="JBFALK010000006">
    <property type="protein sequence ID" value="MEV0969562.1"/>
    <property type="molecule type" value="Genomic_DNA"/>
</dbReference>